<evidence type="ECO:0000256" key="11">
    <source>
        <dbReference type="SAM" id="Phobius"/>
    </source>
</evidence>
<keyword evidence="6" id="KW-0653">Protein transport</keyword>
<dbReference type="PANTHER" id="PTHR13509">
    <property type="entry name" value="SEC61 SUBUNIT BETA"/>
    <property type="match status" value="1"/>
</dbReference>
<feature type="transmembrane region" description="Helical" evidence="11">
    <location>
        <begin position="64"/>
        <end position="83"/>
    </location>
</feature>
<organism evidence="12 13">
    <name type="scientific">Gonapodya prolifera (strain JEL478)</name>
    <name type="common">Monoblepharis prolifera</name>
    <dbReference type="NCBI Taxonomy" id="1344416"/>
    <lineage>
        <taxon>Eukaryota</taxon>
        <taxon>Fungi</taxon>
        <taxon>Fungi incertae sedis</taxon>
        <taxon>Chytridiomycota</taxon>
        <taxon>Chytridiomycota incertae sedis</taxon>
        <taxon>Monoblepharidomycetes</taxon>
        <taxon>Monoblepharidales</taxon>
        <taxon>Gonapodyaceae</taxon>
        <taxon>Gonapodya</taxon>
    </lineage>
</organism>
<dbReference type="EMBL" id="KQ965770">
    <property type="protein sequence ID" value="KXS14300.1"/>
    <property type="molecule type" value="Genomic_DNA"/>
</dbReference>
<dbReference type="Proteomes" id="UP000070544">
    <property type="component" value="Unassembled WGS sequence"/>
</dbReference>
<keyword evidence="4 11" id="KW-0812">Transmembrane</keyword>
<reference evidence="12 13" key="1">
    <citation type="journal article" date="2015" name="Genome Biol. Evol.">
        <title>Phylogenomic analyses indicate that early fungi evolved digesting cell walls of algal ancestors of land plants.</title>
        <authorList>
            <person name="Chang Y."/>
            <person name="Wang S."/>
            <person name="Sekimoto S."/>
            <person name="Aerts A.L."/>
            <person name="Choi C."/>
            <person name="Clum A."/>
            <person name="LaButti K.M."/>
            <person name="Lindquist E.A."/>
            <person name="Yee Ngan C."/>
            <person name="Ohm R.A."/>
            <person name="Salamov A.A."/>
            <person name="Grigoriev I.V."/>
            <person name="Spatafora J.W."/>
            <person name="Berbee M.L."/>
        </authorList>
    </citation>
    <scope>NUCLEOTIDE SEQUENCE [LARGE SCALE GENOMIC DNA]</scope>
    <source>
        <strain evidence="12 13">JEL478</strain>
    </source>
</reference>
<dbReference type="STRING" id="1344416.A0A139AC03"/>
<comment type="similarity">
    <text evidence="2">Belongs to the SEC61-beta family.</text>
</comment>
<dbReference type="GO" id="GO:0006886">
    <property type="term" value="P:intracellular protein transport"/>
    <property type="evidence" value="ECO:0007669"/>
    <property type="project" value="InterPro"/>
</dbReference>
<evidence type="ECO:0000256" key="2">
    <source>
        <dbReference type="ARBA" id="ARBA00006103"/>
    </source>
</evidence>
<keyword evidence="3" id="KW-0813">Transport</keyword>
<accession>A0A139AC03</accession>
<evidence type="ECO:0000313" key="12">
    <source>
        <dbReference type="EMBL" id="KXS14300.1"/>
    </source>
</evidence>
<dbReference type="OMA" id="HIGGRMF"/>
<comment type="subcellular location">
    <subcellularLocation>
        <location evidence="1">Endoplasmic reticulum membrane</location>
        <topology evidence="1">Single-pass membrane protein</topology>
    </subcellularLocation>
</comment>
<evidence type="ECO:0000256" key="1">
    <source>
        <dbReference type="ARBA" id="ARBA00004389"/>
    </source>
</evidence>
<protein>
    <recommendedName>
        <fullName evidence="14">Protein transport protein Sec61 subunit beta</fullName>
    </recommendedName>
</protein>
<keyword evidence="13" id="KW-1185">Reference proteome</keyword>
<name>A0A139AC03_GONPJ</name>
<keyword evidence="7 11" id="KW-1133">Transmembrane helix</keyword>
<evidence type="ECO:0008006" key="14">
    <source>
        <dbReference type="Google" id="ProtNLM"/>
    </source>
</evidence>
<evidence type="ECO:0000256" key="3">
    <source>
        <dbReference type="ARBA" id="ARBA00022448"/>
    </source>
</evidence>
<dbReference type="Pfam" id="PF03911">
    <property type="entry name" value="Sec61_beta"/>
    <property type="match status" value="1"/>
</dbReference>
<keyword evidence="8" id="KW-0811">Translocation</keyword>
<proteinExistence type="inferred from homology"/>
<gene>
    <name evidence="12" type="ORF">M427DRAFT_57787</name>
</gene>
<evidence type="ECO:0000256" key="6">
    <source>
        <dbReference type="ARBA" id="ARBA00022927"/>
    </source>
</evidence>
<evidence type="ECO:0000256" key="5">
    <source>
        <dbReference type="ARBA" id="ARBA00022824"/>
    </source>
</evidence>
<dbReference type="GO" id="GO:0005784">
    <property type="term" value="C:Sec61 translocon complex"/>
    <property type="evidence" value="ECO:0007669"/>
    <property type="project" value="InterPro"/>
</dbReference>
<feature type="region of interest" description="Disordered" evidence="10">
    <location>
        <begin position="1"/>
        <end position="42"/>
    </location>
</feature>
<evidence type="ECO:0000256" key="10">
    <source>
        <dbReference type="SAM" id="MobiDB-lite"/>
    </source>
</evidence>
<sequence>MADSAASTAVAPRPNLSPRGAPRRRPAPAARPNAPLLQGRGGSSATAMRMYYTDDAPGIKVDPMAVLVFSIVFIAAVFVLHIGGRMFK</sequence>
<evidence type="ECO:0000256" key="9">
    <source>
        <dbReference type="ARBA" id="ARBA00023136"/>
    </source>
</evidence>
<evidence type="ECO:0000256" key="8">
    <source>
        <dbReference type="ARBA" id="ARBA00023010"/>
    </source>
</evidence>
<dbReference type="InterPro" id="IPR016482">
    <property type="entry name" value="SecG/Sec61-beta/Sbh"/>
</dbReference>
<evidence type="ECO:0000313" key="13">
    <source>
        <dbReference type="Proteomes" id="UP000070544"/>
    </source>
</evidence>
<evidence type="ECO:0000256" key="4">
    <source>
        <dbReference type="ARBA" id="ARBA00022692"/>
    </source>
</evidence>
<dbReference type="InterPro" id="IPR030671">
    <property type="entry name" value="Sec61-beta/Sbh"/>
</dbReference>
<dbReference type="AlphaFoldDB" id="A0A139AC03"/>
<keyword evidence="9 11" id="KW-0472">Membrane</keyword>
<evidence type="ECO:0000256" key="7">
    <source>
        <dbReference type="ARBA" id="ARBA00022989"/>
    </source>
</evidence>
<keyword evidence="5" id="KW-0256">Endoplasmic reticulum</keyword>